<protein>
    <submittedName>
        <fullName evidence="4">Receptor/non-receptor type protein-tyrosine phosphatase</fullName>
    </submittedName>
</protein>
<dbReference type="PROSITE" id="PS50056">
    <property type="entry name" value="TYR_PHOSPHATASE_2"/>
    <property type="match status" value="1"/>
</dbReference>
<dbReference type="PROSITE" id="PS00383">
    <property type="entry name" value="TYR_PHOSPHATASE_1"/>
    <property type="match status" value="1"/>
</dbReference>
<dbReference type="GO" id="GO:0004725">
    <property type="term" value="F:protein tyrosine phosphatase activity"/>
    <property type="evidence" value="ECO:0007669"/>
    <property type="project" value="InterPro"/>
</dbReference>
<dbReference type="PANTHER" id="PTHR19134">
    <property type="entry name" value="RECEPTOR-TYPE TYROSINE-PROTEIN PHOSPHATASE"/>
    <property type="match status" value="1"/>
</dbReference>
<dbReference type="InterPro" id="IPR050348">
    <property type="entry name" value="Protein-Tyr_Phosphatase"/>
</dbReference>
<dbReference type="Proteomes" id="UP000799429">
    <property type="component" value="Unassembled WGS sequence"/>
</dbReference>
<evidence type="ECO:0000313" key="4">
    <source>
        <dbReference type="EMBL" id="KAF2835837.1"/>
    </source>
</evidence>
<proteinExistence type="inferred from homology"/>
<dbReference type="EMBL" id="MU006106">
    <property type="protein sequence ID" value="KAF2835837.1"/>
    <property type="molecule type" value="Genomic_DNA"/>
</dbReference>
<dbReference type="InterPro" id="IPR000387">
    <property type="entry name" value="Tyr_Pase_dom"/>
</dbReference>
<dbReference type="SMART" id="SM00404">
    <property type="entry name" value="PTPc_motif"/>
    <property type="match status" value="1"/>
</dbReference>
<dbReference type="Gene3D" id="3.90.190.10">
    <property type="entry name" value="Protein tyrosine phosphatase superfamily"/>
    <property type="match status" value="1"/>
</dbReference>
<feature type="non-terminal residue" evidence="4">
    <location>
        <position position="1"/>
    </location>
</feature>
<evidence type="ECO:0000256" key="1">
    <source>
        <dbReference type="ARBA" id="ARBA00009649"/>
    </source>
</evidence>
<dbReference type="PROSITE" id="PS50055">
    <property type="entry name" value="TYR_PHOSPHATASE_PTP"/>
    <property type="match status" value="1"/>
</dbReference>
<dbReference type="InterPro" id="IPR029021">
    <property type="entry name" value="Prot-tyrosine_phosphatase-like"/>
</dbReference>
<dbReference type="SUPFAM" id="SSF52799">
    <property type="entry name" value="(Phosphotyrosine protein) phosphatases II"/>
    <property type="match status" value="1"/>
</dbReference>
<dbReference type="InterPro" id="IPR000242">
    <property type="entry name" value="PTP_cat"/>
</dbReference>
<comment type="caution">
    <text evidence="4">The sequence shown here is derived from an EMBL/GenBank/DDBJ whole genome shotgun (WGS) entry which is preliminary data.</text>
</comment>
<evidence type="ECO:0000259" key="3">
    <source>
        <dbReference type="PROSITE" id="PS50056"/>
    </source>
</evidence>
<accession>A0A9P4S5V1</accession>
<dbReference type="Pfam" id="PF00102">
    <property type="entry name" value="Y_phosphatase"/>
    <property type="match status" value="1"/>
</dbReference>
<feature type="domain" description="Tyrosine specific protein phosphatases" evidence="3">
    <location>
        <begin position="192"/>
        <end position="251"/>
    </location>
</feature>
<keyword evidence="5" id="KW-1185">Reference proteome</keyword>
<name>A0A9P4S5V1_9PEZI</name>
<comment type="similarity">
    <text evidence="1">Belongs to the protein-tyrosine phosphatase family. Non-receptor class subfamily.</text>
</comment>
<sequence>GPETANRNRYINIDPFAQNRIKLVVPTGRNAYINASPIKTTSTKNGQVKNFIATQGPRSDTCAHFWRMLWHETKSPAVIVMLTKLQEGGREKCFQYYPESMANPFLQVNQHDEYNDGLVMTVKLVSITRDPGSWTTIRELELIRRDTNESRKVFHLLFEGWPDFLVPEDQQALCNLVRLSQCKAKDLQNPRIVHCSAGVGRSGTFIALDWLLREFHTKDFAIKDIKDPIRDIVDQLREQRLTMVQSETQLAFLYKTMRGMW</sequence>
<organism evidence="4 5">
    <name type="scientific">Patellaria atrata CBS 101060</name>
    <dbReference type="NCBI Taxonomy" id="1346257"/>
    <lineage>
        <taxon>Eukaryota</taxon>
        <taxon>Fungi</taxon>
        <taxon>Dikarya</taxon>
        <taxon>Ascomycota</taxon>
        <taxon>Pezizomycotina</taxon>
        <taxon>Dothideomycetes</taxon>
        <taxon>Dothideomycetes incertae sedis</taxon>
        <taxon>Patellariales</taxon>
        <taxon>Patellariaceae</taxon>
        <taxon>Patellaria</taxon>
    </lineage>
</organism>
<feature type="non-terminal residue" evidence="4">
    <location>
        <position position="261"/>
    </location>
</feature>
<dbReference type="CDD" id="cd18533">
    <property type="entry name" value="PTP_fungal"/>
    <property type="match status" value="1"/>
</dbReference>
<keyword evidence="4" id="KW-0675">Receptor</keyword>
<evidence type="ECO:0000313" key="5">
    <source>
        <dbReference type="Proteomes" id="UP000799429"/>
    </source>
</evidence>
<dbReference type="InterPro" id="IPR016130">
    <property type="entry name" value="Tyr_Pase_AS"/>
</dbReference>
<dbReference type="InterPro" id="IPR003595">
    <property type="entry name" value="Tyr_Pase_cat"/>
</dbReference>
<reference evidence="4" key="1">
    <citation type="journal article" date="2020" name="Stud. Mycol.">
        <title>101 Dothideomycetes genomes: a test case for predicting lifestyles and emergence of pathogens.</title>
        <authorList>
            <person name="Haridas S."/>
            <person name="Albert R."/>
            <person name="Binder M."/>
            <person name="Bloem J."/>
            <person name="Labutti K."/>
            <person name="Salamov A."/>
            <person name="Andreopoulos B."/>
            <person name="Baker S."/>
            <person name="Barry K."/>
            <person name="Bills G."/>
            <person name="Bluhm B."/>
            <person name="Cannon C."/>
            <person name="Castanera R."/>
            <person name="Culley D."/>
            <person name="Daum C."/>
            <person name="Ezra D."/>
            <person name="Gonzalez J."/>
            <person name="Henrissat B."/>
            <person name="Kuo A."/>
            <person name="Liang C."/>
            <person name="Lipzen A."/>
            <person name="Lutzoni F."/>
            <person name="Magnuson J."/>
            <person name="Mondo S."/>
            <person name="Nolan M."/>
            <person name="Ohm R."/>
            <person name="Pangilinan J."/>
            <person name="Park H.-J."/>
            <person name="Ramirez L."/>
            <person name="Alfaro M."/>
            <person name="Sun H."/>
            <person name="Tritt A."/>
            <person name="Yoshinaga Y."/>
            <person name="Zwiers L.-H."/>
            <person name="Turgeon B."/>
            <person name="Goodwin S."/>
            <person name="Spatafora J."/>
            <person name="Crous P."/>
            <person name="Grigoriev I."/>
        </authorList>
    </citation>
    <scope>NUCLEOTIDE SEQUENCE</scope>
    <source>
        <strain evidence="4">CBS 101060</strain>
    </source>
</reference>
<dbReference type="AlphaFoldDB" id="A0A9P4S5V1"/>
<feature type="domain" description="Tyrosine-protein phosphatase" evidence="2">
    <location>
        <begin position="1"/>
        <end position="260"/>
    </location>
</feature>
<dbReference type="PRINTS" id="PR00700">
    <property type="entry name" value="PRTYPHPHTASE"/>
</dbReference>
<evidence type="ECO:0000259" key="2">
    <source>
        <dbReference type="PROSITE" id="PS50055"/>
    </source>
</evidence>
<gene>
    <name evidence="4" type="ORF">M501DRAFT_905751</name>
</gene>
<dbReference type="SMART" id="SM00194">
    <property type="entry name" value="PTPc"/>
    <property type="match status" value="1"/>
</dbReference>
<dbReference type="OrthoDB" id="10253954at2759"/>
<dbReference type="PANTHER" id="PTHR19134:SF449">
    <property type="entry name" value="TYROSINE-PROTEIN PHOSPHATASE 1"/>
    <property type="match status" value="1"/>
</dbReference>